<dbReference type="EMBL" id="LPWF01000004">
    <property type="protein sequence ID" value="ODS01727.1"/>
    <property type="molecule type" value="Genomic_DNA"/>
</dbReference>
<keyword evidence="4 5" id="KW-0620">Polyamine biosynthesis</keyword>
<comment type="function">
    <text evidence="5">Catalyzes the irreversible transfer of a propylamine group from the amino donor S-adenosylmethioninamine (decarboxy-AdoMet) to putrescine (1,4-diaminobutane) to yield spermidine.</text>
</comment>
<dbReference type="PANTHER" id="PTHR11558:SF11">
    <property type="entry name" value="SPERMIDINE SYNTHASE"/>
    <property type="match status" value="1"/>
</dbReference>
<dbReference type="InterPro" id="IPR037163">
    <property type="entry name" value="Spermidine_synt_N_sf"/>
</dbReference>
<evidence type="ECO:0000256" key="8">
    <source>
        <dbReference type="RuleBase" id="RU003837"/>
    </source>
</evidence>
<dbReference type="Proteomes" id="UP000094472">
    <property type="component" value="Unassembled WGS sequence"/>
</dbReference>
<dbReference type="NCBIfam" id="TIGR00417">
    <property type="entry name" value="speE"/>
    <property type="match status" value="1"/>
</dbReference>
<dbReference type="NCBIfam" id="NF037959">
    <property type="entry name" value="MFS_SpdSyn"/>
    <property type="match status" value="1"/>
</dbReference>
<dbReference type="NCBIfam" id="NF002010">
    <property type="entry name" value="PRK00811.1"/>
    <property type="match status" value="1"/>
</dbReference>
<feature type="binding site" evidence="5">
    <location>
        <begin position="138"/>
        <end position="139"/>
    </location>
    <ligand>
        <name>S-methyl-5'-thioadenosine</name>
        <dbReference type="ChEBI" id="CHEBI:17509"/>
    </ligand>
</feature>
<evidence type="ECO:0000256" key="1">
    <source>
        <dbReference type="ARBA" id="ARBA00007867"/>
    </source>
</evidence>
<dbReference type="Pfam" id="PF01564">
    <property type="entry name" value="Spermine_synth"/>
    <property type="match status" value="1"/>
</dbReference>
<feature type="active site" description="Proton acceptor" evidence="5 6">
    <location>
        <position position="156"/>
    </location>
</feature>
<dbReference type="Pfam" id="PF17284">
    <property type="entry name" value="Spermine_synt_N"/>
    <property type="match status" value="1"/>
</dbReference>
<sequence length="284" mass="32313">MERWVEETLHGGFRVRLKADRVLFDSETEHQQLIIFENSDFGRVMMLDGVVQLSTRDEFVYHEMMAHVPLFAHGKAKRVLIVGGGDGGVLREVLKHPEVKSATLCEIDRSVIDLAREHFPDVSAGAFDDKRTRVVIADGTKFVHETDDRFDVILVDSTDPIGPGAVLFTKEFYTDCRRALAPGGVLVTQNGLPFLQASELKQSASYFRDLFDDAFAYLATTPSYFGGSMSYGWATDDKDLRHHKLKKIERRYKKAGRFPTRYWRPDMQLAAFALPTYIRELVET</sequence>
<dbReference type="InterPro" id="IPR001045">
    <property type="entry name" value="Spermi_synthase"/>
</dbReference>
<dbReference type="SUPFAM" id="SSF53335">
    <property type="entry name" value="S-adenosyl-L-methionine-dependent methyltransferases"/>
    <property type="match status" value="1"/>
</dbReference>
<feature type="binding site" evidence="5">
    <location>
        <position position="86"/>
    </location>
    <ligand>
        <name>spermidine</name>
        <dbReference type="ChEBI" id="CHEBI:57834"/>
    </ligand>
</feature>
<dbReference type="Gene3D" id="3.40.50.150">
    <property type="entry name" value="Vaccinia Virus protein VP39"/>
    <property type="match status" value="1"/>
</dbReference>
<dbReference type="OrthoDB" id="9793120at2"/>
<evidence type="ECO:0000313" key="11">
    <source>
        <dbReference type="Proteomes" id="UP000094472"/>
    </source>
</evidence>
<comment type="subunit">
    <text evidence="5">Homodimer or homotetramer.</text>
</comment>
<comment type="pathway">
    <text evidence="5">Amine and polyamine biosynthesis; spermidine biosynthesis; spermidine from putrescine: step 1/1.</text>
</comment>
<feature type="binding site" evidence="5">
    <location>
        <begin position="156"/>
        <end position="159"/>
    </location>
    <ligand>
        <name>spermidine</name>
        <dbReference type="ChEBI" id="CHEBI:57834"/>
    </ligand>
</feature>
<dbReference type="RefSeq" id="WP_069440601.1">
    <property type="nucleotide sequence ID" value="NZ_LPWF01000004.1"/>
</dbReference>
<feature type="binding site" evidence="5">
    <location>
        <position position="31"/>
    </location>
    <ligand>
        <name>S-methyl-5'-thioadenosine</name>
        <dbReference type="ChEBI" id="CHEBI:17509"/>
    </ligand>
</feature>
<evidence type="ECO:0000256" key="3">
    <source>
        <dbReference type="ARBA" id="ARBA00023066"/>
    </source>
</evidence>
<dbReference type="GO" id="GO:0004766">
    <property type="term" value="F:spermidine synthase activity"/>
    <property type="evidence" value="ECO:0007669"/>
    <property type="project" value="UniProtKB-UniRule"/>
</dbReference>
<evidence type="ECO:0000256" key="4">
    <source>
        <dbReference type="ARBA" id="ARBA00023115"/>
    </source>
</evidence>
<comment type="catalytic activity">
    <reaction evidence="5 8">
        <text>S-adenosyl 3-(methylsulfanyl)propylamine + putrescine = S-methyl-5'-thioadenosine + spermidine + H(+)</text>
        <dbReference type="Rhea" id="RHEA:12721"/>
        <dbReference type="ChEBI" id="CHEBI:15378"/>
        <dbReference type="ChEBI" id="CHEBI:17509"/>
        <dbReference type="ChEBI" id="CHEBI:57443"/>
        <dbReference type="ChEBI" id="CHEBI:57834"/>
        <dbReference type="ChEBI" id="CHEBI:326268"/>
        <dbReference type="EC" id="2.5.1.16"/>
    </reaction>
</comment>
<dbReference type="HAMAP" id="MF_00198">
    <property type="entry name" value="Spermidine_synth"/>
    <property type="match status" value="1"/>
</dbReference>
<feature type="domain" description="PABS" evidence="9">
    <location>
        <begin position="2"/>
        <end position="236"/>
    </location>
</feature>
<evidence type="ECO:0000313" key="10">
    <source>
        <dbReference type="EMBL" id="ODS01727.1"/>
    </source>
</evidence>
<dbReference type="InterPro" id="IPR035246">
    <property type="entry name" value="Spermidine_synt_N"/>
</dbReference>
<keyword evidence="3 5" id="KW-0745">Spermidine biosynthesis</keyword>
<dbReference type="InterPro" id="IPR029063">
    <property type="entry name" value="SAM-dependent_MTases_sf"/>
</dbReference>
<evidence type="ECO:0000256" key="6">
    <source>
        <dbReference type="PROSITE-ProRule" id="PRU00354"/>
    </source>
</evidence>
<dbReference type="UniPathway" id="UPA00248">
    <property type="reaction ID" value="UER00314"/>
</dbReference>
<proteinExistence type="inferred from homology"/>
<dbReference type="AlphaFoldDB" id="A0A1E3W9G0"/>
<gene>
    <name evidence="5" type="primary">speE</name>
    <name evidence="10" type="ORF">AUC69_05630</name>
</gene>
<evidence type="ECO:0000259" key="9">
    <source>
        <dbReference type="PROSITE" id="PS51006"/>
    </source>
</evidence>
<dbReference type="EC" id="2.5.1.16" evidence="5"/>
<dbReference type="InterPro" id="IPR030373">
    <property type="entry name" value="PABS_CS"/>
</dbReference>
<keyword evidence="2 5" id="KW-0808">Transferase</keyword>
<dbReference type="Gene3D" id="2.30.140.10">
    <property type="entry name" value="Spermidine synthase, tetramerisation domain"/>
    <property type="match status" value="1"/>
</dbReference>
<comment type="similarity">
    <text evidence="1 5 7">Belongs to the spermidine/spermine synthase family.</text>
</comment>
<name>A0A1E3W9G0_9HYPH</name>
<organism evidence="10 11">
    <name type="scientific">Methyloceanibacter superfactus</name>
    <dbReference type="NCBI Taxonomy" id="1774969"/>
    <lineage>
        <taxon>Bacteria</taxon>
        <taxon>Pseudomonadati</taxon>
        <taxon>Pseudomonadota</taxon>
        <taxon>Alphaproteobacteria</taxon>
        <taxon>Hyphomicrobiales</taxon>
        <taxon>Hyphomicrobiaceae</taxon>
        <taxon>Methyloceanibacter</taxon>
    </lineage>
</organism>
<evidence type="ECO:0000256" key="2">
    <source>
        <dbReference type="ARBA" id="ARBA00022679"/>
    </source>
</evidence>
<dbReference type="PROSITE" id="PS01330">
    <property type="entry name" value="PABS_1"/>
    <property type="match status" value="1"/>
</dbReference>
<keyword evidence="11" id="KW-1185">Reference proteome</keyword>
<evidence type="ECO:0000256" key="5">
    <source>
        <dbReference type="HAMAP-Rule" id="MF_00198"/>
    </source>
</evidence>
<dbReference type="PROSITE" id="PS51006">
    <property type="entry name" value="PABS_2"/>
    <property type="match status" value="1"/>
</dbReference>
<accession>A0A1E3W9G0</accession>
<dbReference type="GO" id="GO:0008295">
    <property type="term" value="P:spermidine biosynthetic process"/>
    <property type="evidence" value="ECO:0007669"/>
    <property type="project" value="UniProtKB-UniRule"/>
</dbReference>
<evidence type="ECO:0000256" key="7">
    <source>
        <dbReference type="RuleBase" id="RU003836"/>
    </source>
</evidence>
<dbReference type="InterPro" id="IPR030374">
    <property type="entry name" value="PABS"/>
</dbReference>
<protein>
    <recommendedName>
        <fullName evidence="5">Polyamine aminopropyltransferase</fullName>
    </recommendedName>
    <alternativeName>
        <fullName evidence="5">Putrescine aminopropyltransferase</fullName>
        <shortName evidence="5">PAPT</shortName>
    </alternativeName>
    <alternativeName>
        <fullName evidence="5">Spermidine synthase</fullName>
        <shortName evidence="5">SPDS</shortName>
        <shortName evidence="5">SPDSY</shortName>
        <ecNumber evidence="5">2.5.1.16</ecNumber>
    </alternativeName>
</protein>
<feature type="binding site" evidence="5">
    <location>
        <position position="62"/>
    </location>
    <ligand>
        <name>spermidine</name>
        <dbReference type="ChEBI" id="CHEBI:57834"/>
    </ligand>
</feature>
<dbReference type="STRING" id="1774969.AUC69_05630"/>
<feature type="binding site" evidence="5">
    <location>
        <position position="106"/>
    </location>
    <ligand>
        <name>S-methyl-5'-thioadenosine</name>
        <dbReference type="ChEBI" id="CHEBI:17509"/>
    </ligand>
</feature>
<feature type="binding site" evidence="5">
    <location>
        <position position="163"/>
    </location>
    <ligand>
        <name>S-methyl-5'-thioadenosine</name>
        <dbReference type="ChEBI" id="CHEBI:17509"/>
    </ligand>
</feature>
<dbReference type="PANTHER" id="PTHR11558">
    <property type="entry name" value="SPERMIDINE/SPERMINE SYNTHASE"/>
    <property type="match status" value="1"/>
</dbReference>
<dbReference type="CDD" id="cd02440">
    <property type="entry name" value="AdoMet_MTases"/>
    <property type="match status" value="1"/>
</dbReference>
<dbReference type="GO" id="GO:0005829">
    <property type="term" value="C:cytosol"/>
    <property type="evidence" value="ECO:0007669"/>
    <property type="project" value="TreeGrafter"/>
</dbReference>
<comment type="caution">
    <text evidence="10">The sequence shown here is derived from an EMBL/GenBank/DDBJ whole genome shotgun (WGS) entry which is preliminary data.</text>
</comment>
<reference evidence="10 11" key="1">
    <citation type="journal article" date="2016" name="Environ. Microbiol.">
        <title>New Methyloceanibacter diversity from North Sea sediments includes methanotroph containing solely the soluble methane monooxygenase.</title>
        <authorList>
            <person name="Vekeman B."/>
            <person name="Kerckhof F.M."/>
            <person name="Cremers G."/>
            <person name="de Vos P."/>
            <person name="Vandamme P."/>
            <person name="Boon N."/>
            <person name="Op den Camp H.J."/>
            <person name="Heylen K."/>
        </authorList>
    </citation>
    <scope>NUCLEOTIDE SEQUENCE [LARGE SCALE GENOMIC DNA]</scope>
    <source>
        <strain evidence="10 11">R-67175</strain>
    </source>
</reference>